<dbReference type="EMBL" id="FNDD01000001">
    <property type="protein sequence ID" value="SDG67673.1"/>
    <property type="molecule type" value="Genomic_DNA"/>
</dbReference>
<dbReference type="PROSITE" id="PS51257">
    <property type="entry name" value="PROKAR_LIPOPROTEIN"/>
    <property type="match status" value="1"/>
</dbReference>
<organism evidence="1 2">
    <name type="scientific">Vibrio xiamenensis</name>
    <dbReference type="NCBI Taxonomy" id="861298"/>
    <lineage>
        <taxon>Bacteria</taxon>
        <taxon>Pseudomonadati</taxon>
        <taxon>Pseudomonadota</taxon>
        <taxon>Gammaproteobacteria</taxon>
        <taxon>Vibrionales</taxon>
        <taxon>Vibrionaceae</taxon>
        <taxon>Vibrio</taxon>
    </lineage>
</organism>
<name>A0A1G7W6V9_9VIBR</name>
<evidence type="ECO:0000313" key="2">
    <source>
        <dbReference type="Proteomes" id="UP000198854"/>
    </source>
</evidence>
<dbReference type="AlphaFoldDB" id="A0A1G7W6V9"/>
<dbReference type="OrthoDB" id="6255081at2"/>
<accession>A0A1G7W6V9</accession>
<dbReference type="Proteomes" id="UP000198854">
    <property type="component" value="Unassembled WGS sequence"/>
</dbReference>
<gene>
    <name evidence="1" type="ORF">SAMN04488136_101221</name>
</gene>
<reference evidence="1 2" key="1">
    <citation type="submission" date="2016-10" db="EMBL/GenBank/DDBJ databases">
        <authorList>
            <person name="de Groot N.N."/>
        </authorList>
    </citation>
    <scope>NUCLEOTIDE SEQUENCE [LARGE SCALE GENOMIC DNA]</scope>
    <source>
        <strain evidence="1 2">CGMCC 1.10228</strain>
    </source>
</reference>
<dbReference type="RefSeq" id="WP_093268482.1">
    <property type="nucleotide sequence ID" value="NZ_FNDD01000001.1"/>
</dbReference>
<evidence type="ECO:0000313" key="1">
    <source>
        <dbReference type="EMBL" id="SDG67673.1"/>
    </source>
</evidence>
<sequence>MIKNTPLLSIPFILMGIVACQSTQAPNWYNQPQMSNELVLKSVGEGRNLPQAKQAALSQINAQLWTEINSSSASRELVQSQNTSSKTHSFFDDRVNSKTASVTFAGVRYTKVENNDIGYYVQAEVDREVVKNQLINDIQEIDRQAKVQLDALTHQDPLIWWLKNQNQQSQTQQVLVRQAMLRALNPTAVPNAPELDKLISTLSKVQSNIVVQFVIDKSENKSAELLADKFSNQKVKTTFRKSSSVTHVLKLNSELRQSKVGDAYISTKFTTLNFKGRKGNTLANKEIISSGNSISNYALSKEAAERNFSEIIDKQGLWESLGF</sequence>
<dbReference type="Gene3D" id="3.10.28.20">
    <property type="entry name" value="Acetamidase/Formamidase-like domains"/>
    <property type="match status" value="1"/>
</dbReference>
<protein>
    <submittedName>
        <fullName evidence="1">LPP20 lipoprotein</fullName>
    </submittedName>
</protein>
<proteinExistence type="predicted"/>
<keyword evidence="1" id="KW-0449">Lipoprotein</keyword>
<dbReference type="STRING" id="861298.SAMN04488136_101221"/>
<keyword evidence="2" id="KW-1185">Reference proteome</keyword>